<evidence type="ECO:0000313" key="4">
    <source>
        <dbReference type="Proteomes" id="UP000594638"/>
    </source>
</evidence>
<proteinExistence type="predicted"/>
<dbReference type="Pfam" id="PF00254">
    <property type="entry name" value="FKBP_C"/>
    <property type="match status" value="1"/>
</dbReference>
<dbReference type="EMBL" id="CACTIH010005929">
    <property type="protein sequence ID" value="CAA3003165.1"/>
    <property type="molecule type" value="Genomic_DNA"/>
</dbReference>
<evidence type="ECO:0000313" key="3">
    <source>
        <dbReference type="EMBL" id="CAA3003165.1"/>
    </source>
</evidence>
<reference evidence="3 4" key="1">
    <citation type="submission" date="2019-12" db="EMBL/GenBank/DDBJ databases">
        <authorList>
            <person name="Alioto T."/>
            <person name="Alioto T."/>
            <person name="Gomez Garrido J."/>
        </authorList>
    </citation>
    <scope>NUCLEOTIDE SEQUENCE [LARGE SCALE GENOMIC DNA]</scope>
</reference>
<evidence type="ECO:0000256" key="1">
    <source>
        <dbReference type="PROSITE-ProRule" id="PRU00277"/>
    </source>
</evidence>
<keyword evidence="4" id="KW-1185">Reference proteome</keyword>
<comment type="caution">
    <text evidence="3">The sequence shown here is derived from an EMBL/GenBank/DDBJ whole genome shotgun (WGS) entry which is preliminary data.</text>
</comment>
<dbReference type="InterPro" id="IPR046357">
    <property type="entry name" value="PPIase_dom_sf"/>
</dbReference>
<dbReference type="GO" id="GO:0003755">
    <property type="term" value="F:peptidyl-prolyl cis-trans isomerase activity"/>
    <property type="evidence" value="ECO:0007669"/>
    <property type="project" value="UniProtKB-KW"/>
</dbReference>
<dbReference type="Proteomes" id="UP000594638">
    <property type="component" value="Unassembled WGS sequence"/>
</dbReference>
<keyword evidence="1 3" id="KW-0413">Isomerase</keyword>
<dbReference type="PROSITE" id="PS50059">
    <property type="entry name" value="FKBP_PPIASE"/>
    <property type="match status" value="1"/>
</dbReference>
<dbReference type="Gramene" id="OE9A026687T1">
    <property type="protein sequence ID" value="OE9A026687C1"/>
    <property type="gene ID" value="OE9A026687"/>
</dbReference>
<protein>
    <recommendedName>
        <fullName evidence="1">peptidylprolyl isomerase</fullName>
        <ecNumber evidence="1">5.2.1.8</ecNumber>
    </recommendedName>
</protein>
<evidence type="ECO:0000259" key="2">
    <source>
        <dbReference type="PROSITE" id="PS50059"/>
    </source>
</evidence>
<feature type="domain" description="PPIase FKBP-type" evidence="2">
    <location>
        <begin position="12"/>
        <end position="67"/>
    </location>
</feature>
<keyword evidence="1" id="KW-0697">Rotamase</keyword>
<gene>
    <name evidence="3" type="ORF">OLEA9_A026687</name>
</gene>
<name>A0A8S0TGU6_OLEEU</name>
<accession>A0A8S0TGU6</accession>
<dbReference type="AlphaFoldDB" id="A0A8S0TGU6"/>
<dbReference type="OrthoDB" id="1902587at2759"/>
<organism evidence="3 4">
    <name type="scientific">Olea europaea subsp. europaea</name>
    <dbReference type="NCBI Taxonomy" id="158383"/>
    <lineage>
        <taxon>Eukaryota</taxon>
        <taxon>Viridiplantae</taxon>
        <taxon>Streptophyta</taxon>
        <taxon>Embryophyta</taxon>
        <taxon>Tracheophyta</taxon>
        <taxon>Spermatophyta</taxon>
        <taxon>Magnoliopsida</taxon>
        <taxon>eudicotyledons</taxon>
        <taxon>Gunneridae</taxon>
        <taxon>Pentapetalae</taxon>
        <taxon>asterids</taxon>
        <taxon>lamiids</taxon>
        <taxon>Lamiales</taxon>
        <taxon>Oleaceae</taxon>
        <taxon>Oleeae</taxon>
        <taxon>Olea</taxon>
    </lineage>
</organism>
<sequence>MSRVLISYDSFSNQVPEGFDMCSRLMLPGERALVTCPSDYAYDKFPRPANVPLGANLQWEIELLDYEKQKVCKRKNRK</sequence>
<dbReference type="Gene3D" id="3.10.50.40">
    <property type="match status" value="1"/>
</dbReference>
<dbReference type="SUPFAM" id="SSF54534">
    <property type="entry name" value="FKBP-like"/>
    <property type="match status" value="1"/>
</dbReference>
<dbReference type="InterPro" id="IPR001179">
    <property type="entry name" value="PPIase_FKBP_dom"/>
</dbReference>
<dbReference type="EC" id="5.2.1.8" evidence="1"/>
<comment type="catalytic activity">
    <reaction evidence="1">
        <text>[protein]-peptidylproline (omega=180) = [protein]-peptidylproline (omega=0)</text>
        <dbReference type="Rhea" id="RHEA:16237"/>
        <dbReference type="Rhea" id="RHEA-COMP:10747"/>
        <dbReference type="Rhea" id="RHEA-COMP:10748"/>
        <dbReference type="ChEBI" id="CHEBI:83833"/>
        <dbReference type="ChEBI" id="CHEBI:83834"/>
        <dbReference type="EC" id="5.2.1.8"/>
    </reaction>
</comment>